<name>A0A4V2Z461_9BACT</name>
<feature type="modified residue" description="4-aspartylphosphate" evidence="2">
    <location>
        <position position="52"/>
    </location>
</feature>
<dbReference type="InterPro" id="IPR011006">
    <property type="entry name" value="CheY-like_superfamily"/>
</dbReference>
<protein>
    <submittedName>
        <fullName evidence="4">Response regulator</fullName>
    </submittedName>
</protein>
<evidence type="ECO:0000313" key="5">
    <source>
        <dbReference type="Proteomes" id="UP000294850"/>
    </source>
</evidence>
<dbReference type="OrthoDB" id="1646880at2"/>
<dbReference type="PANTHER" id="PTHR44591:SF3">
    <property type="entry name" value="RESPONSE REGULATORY DOMAIN-CONTAINING PROTEIN"/>
    <property type="match status" value="1"/>
</dbReference>
<dbReference type="SUPFAM" id="SSF52172">
    <property type="entry name" value="CheY-like"/>
    <property type="match status" value="1"/>
</dbReference>
<dbReference type="InterPro" id="IPR001789">
    <property type="entry name" value="Sig_transdc_resp-reg_receiver"/>
</dbReference>
<proteinExistence type="predicted"/>
<dbReference type="PANTHER" id="PTHR44591">
    <property type="entry name" value="STRESS RESPONSE REGULATOR PROTEIN 1"/>
    <property type="match status" value="1"/>
</dbReference>
<dbReference type="Gene3D" id="3.40.50.2300">
    <property type="match status" value="1"/>
</dbReference>
<dbReference type="SMART" id="SM00448">
    <property type="entry name" value="REC"/>
    <property type="match status" value="1"/>
</dbReference>
<dbReference type="Proteomes" id="UP000294850">
    <property type="component" value="Unassembled WGS sequence"/>
</dbReference>
<dbReference type="EMBL" id="SMFL01000004">
    <property type="protein sequence ID" value="TDE15418.1"/>
    <property type="molecule type" value="Genomic_DNA"/>
</dbReference>
<accession>A0A4V2Z461</accession>
<comment type="caution">
    <text evidence="4">The sequence shown here is derived from an EMBL/GenBank/DDBJ whole genome shotgun (WGS) entry which is preliminary data.</text>
</comment>
<dbReference type="Pfam" id="PF00072">
    <property type="entry name" value="Response_reg"/>
    <property type="match status" value="1"/>
</dbReference>
<keyword evidence="5" id="KW-1185">Reference proteome</keyword>
<sequence length="136" mass="15302">MRILIVEDEGIQAMALEDTLERNGYTVAGVSDHGMEAVEMIRNDRIDLVILDVNIKGKWDGIETARQIQAVKKIPFIYLTAYMDDVTHQRADDTNPEAYLNKPYQEAKLLAAVEKALTSPAYCTDDNGVKILALYR</sequence>
<evidence type="ECO:0000256" key="1">
    <source>
        <dbReference type="ARBA" id="ARBA00022553"/>
    </source>
</evidence>
<evidence type="ECO:0000259" key="3">
    <source>
        <dbReference type="PROSITE" id="PS50110"/>
    </source>
</evidence>
<dbReference type="RefSeq" id="WP_131958681.1">
    <property type="nucleotide sequence ID" value="NZ_SMFL01000004.1"/>
</dbReference>
<reference evidence="4 5" key="1">
    <citation type="submission" date="2019-03" db="EMBL/GenBank/DDBJ databases">
        <title>Dyadobacter AR-3-6 sp. nov., isolated from arctic soil.</title>
        <authorList>
            <person name="Chaudhary D.K."/>
        </authorList>
    </citation>
    <scope>NUCLEOTIDE SEQUENCE [LARGE SCALE GENOMIC DNA]</scope>
    <source>
        <strain evidence="4 5">AR-3-6</strain>
    </source>
</reference>
<feature type="domain" description="Response regulatory" evidence="3">
    <location>
        <begin position="2"/>
        <end position="117"/>
    </location>
</feature>
<dbReference type="CDD" id="cd17534">
    <property type="entry name" value="REC_DC-like"/>
    <property type="match status" value="1"/>
</dbReference>
<dbReference type="GO" id="GO:0000160">
    <property type="term" value="P:phosphorelay signal transduction system"/>
    <property type="evidence" value="ECO:0007669"/>
    <property type="project" value="InterPro"/>
</dbReference>
<gene>
    <name evidence="4" type="ORF">E0F88_12970</name>
</gene>
<evidence type="ECO:0000313" key="4">
    <source>
        <dbReference type="EMBL" id="TDE15418.1"/>
    </source>
</evidence>
<dbReference type="InterPro" id="IPR050595">
    <property type="entry name" value="Bact_response_regulator"/>
</dbReference>
<evidence type="ECO:0000256" key="2">
    <source>
        <dbReference type="PROSITE-ProRule" id="PRU00169"/>
    </source>
</evidence>
<organism evidence="4 5">
    <name type="scientific">Dyadobacter psychrotolerans</name>
    <dbReference type="NCBI Taxonomy" id="2541721"/>
    <lineage>
        <taxon>Bacteria</taxon>
        <taxon>Pseudomonadati</taxon>
        <taxon>Bacteroidota</taxon>
        <taxon>Cytophagia</taxon>
        <taxon>Cytophagales</taxon>
        <taxon>Spirosomataceae</taxon>
        <taxon>Dyadobacter</taxon>
    </lineage>
</organism>
<dbReference type="AlphaFoldDB" id="A0A4V2Z461"/>
<keyword evidence="1 2" id="KW-0597">Phosphoprotein</keyword>
<dbReference type="PROSITE" id="PS50110">
    <property type="entry name" value="RESPONSE_REGULATORY"/>
    <property type="match status" value="1"/>
</dbReference>